<feature type="coiled-coil region" evidence="1">
    <location>
        <begin position="111"/>
        <end position="138"/>
    </location>
</feature>
<feature type="compositionally biased region" description="Polar residues" evidence="2">
    <location>
        <begin position="35"/>
        <end position="48"/>
    </location>
</feature>
<name>A0ABN8ARC5_CHISP</name>
<organism evidence="3 4">
    <name type="scientific">Chilo suppressalis</name>
    <name type="common">Asiatic rice borer moth</name>
    <dbReference type="NCBI Taxonomy" id="168631"/>
    <lineage>
        <taxon>Eukaryota</taxon>
        <taxon>Metazoa</taxon>
        <taxon>Ecdysozoa</taxon>
        <taxon>Arthropoda</taxon>
        <taxon>Hexapoda</taxon>
        <taxon>Insecta</taxon>
        <taxon>Pterygota</taxon>
        <taxon>Neoptera</taxon>
        <taxon>Endopterygota</taxon>
        <taxon>Lepidoptera</taxon>
        <taxon>Glossata</taxon>
        <taxon>Ditrysia</taxon>
        <taxon>Pyraloidea</taxon>
        <taxon>Crambidae</taxon>
        <taxon>Crambinae</taxon>
        <taxon>Chilo</taxon>
    </lineage>
</organism>
<sequence>MAPMTSAERQRKYREKLKLENPEKLELLKKENAARTKQNYKKITQLSETLKKEQRKKWRHQKQKMKEEPNIEQKDQKDKRQVRYLLAKENFKLRANIEQMTRMLRTQRKTIYRCKRKMQNLEQSLDTLKKKFEENQTVDKNTVIENKELTTPFSKTERFIQENVPYIPSPEKEKVKKAIFEGYVLKESLLTQYSKAESQTEKDVLKNLVNNDVVTKYKMKTKLGYSCLGLKGRLRAKQRTLEKIKINRMKEIQLFLERDDNSRKKRN</sequence>
<evidence type="ECO:0000256" key="1">
    <source>
        <dbReference type="SAM" id="Coils"/>
    </source>
</evidence>
<accession>A0ABN8ARC5</accession>
<feature type="region of interest" description="Disordered" evidence="2">
    <location>
        <begin position="1"/>
        <end position="20"/>
    </location>
</feature>
<gene>
    <name evidence="3" type="ORF">CHILSU_LOCUS226</name>
</gene>
<protein>
    <submittedName>
        <fullName evidence="3">Uncharacterized protein</fullName>
    </submittedName>
</protein>
<feature type="region of interest" description="Disordered" evidence="2">
    <location>
        <begin position="28"/>
        <end position="78"/>
    </location>
</feature>
<evidence type="ECO:0000313" key="3">
    <source>
        <dbReference type="EMBL" id="CAH0397163.1"/>
    </source>
</evidence>
<dbReference type="Proteomes" id="UP001153292">
    <property type="component" value="Chromosome 1"/>
</dbReference>
<keyword evidence="4" id="KW-1185">Reference proteome</keyword>
<keyword evidence="1" id="KW-0175">Coiled coil</keyword>
<dbReference type="EMBL" id="OU963894">
    <property type="protein sequence ID" value="CAH0397163.1"/>
    <property type="molecule type" value="Genomic_DNA"/>
</dbReference>
<proteinExistence type="predicted"/>
<reference evidence="3" key="1">
    <citation type="submission" date="2021-12" db="EMBL/GenBank/DDBJ databases">
        <authorList>
            <person name="King R."/>
        </authorList>
    </citation>
    <scope>NUCLEOTIDE SEQUENCE</scope>
</reference>
<feature type="compositionally biased region" description="Basic residues" evidence="2">
    <location>
        <begin position="53"/>
        <end position="63"/>
    </location>
</feature>
<evidence type="ECO:0000256" key="2">
    <source>
        <dbReference type="SAM" id="MobiDB-lite"/>
    </source>
</evidence>
<feature type="compositionally biased region" description="Basic and acidic residues" evidence="2">
    <location>
        <begin position="64"/>
        <end position="78"/>
    </location>
</feature>
<evidence type="ECO:0000313" key="4">
    <source>
        <dbReference type="Proteomes" id="UP001153292"/>
    </source>
</evidence>